<keyword evidence="1" id="KW-0812">Transmembrane</keyword>
<gene>
    <name evidence="2" type="ORF">SAMN05216179_0995</name>
</gene>
<reference evidence="2 3" key="1">
    <citation type="submission" date="2016-11" db="EMBL/GenBank/DDBJ databases">
        <authorList>
            <person name="Jaros S."/>
            <person name="Januszkiewicz K."/>
            <person name="Wedrychowicz H."/>
        </authorList>
    </citation>
    <scope>NUCLEOTIDE SEQUENCE [LARGE SCALE GENOMIC DNA]</scope>
    <source>
        <strain evidence="2 3">CGMCC 1.10681</strain>
    </source>
</reference>
<keyword evidence="3" id="KW-1185">Reference proteome</keyword>
<keyword evidence="1" id="KW-1133">Transmembrane helix</keyword>
<proteinExistence type="predicted"/>
<evidence type="ECO:0000256" key="1">
    <source>
        <dbReference type="SAM" id="Phobius"/>
    </source>
</evidence>
<name>A0A1M7L966_9BACI</name>
<dbReference type="Proteomes" id="UP000184184">
    <property type="component" value="Unassembled WGS sequence"/>
</dbReference>
<keyword evidence="1" id="KW-0472">Membrane</keyword>
<dbReference type="EMBL" id="FRCZ01000001">
    <property type="protein sequence ID" value="SHM74630.1"/>
    <property type="molecule type" value="Genomic_DNA"/>
</dbReference>
<accession>A0A1M7L966</accession>
<dbReference type="AlphaFoldDB" id="A0A1M7L966"/>
<feature type="transmembrane region" description="Helical" evidence="1">
    <location>
        <begin position="78"/>
        <end position="95"/>
    </location>
</feature>
<evidence type="ECO:0000313" key="2">
    <source>
        <dbReference type="EMBL" id="SHM74630.1"/>
    </source>
</evidence>
<feature type="transmembrane region" description="Helical" evidence="1">
    <location>
        <begin position="21"/>
        <end position="43"/>
    </location>
</feature>
<feature type="transmembrane region" description="Helical" evidence="1">
    <location>
        <begin position="49"/>
        <end position="66"/>
    </location>
</feature>
<evidence type="ECO:0000313" key="3">
    <source>
        <dbReference type="Proteomes" id="UP000184184"/>
    </source>
</evidence>
<sequence length="168" mass="19487">MILNKLQRPGAMSVLIETLRFASLFFIVPMLLLIPIYFVLSMVGVNAENYLWTTMIFGFIIIFILYRRNKWGQGAIQLTTSLFAIGLVIVTSLFIPDVSPTHIHTEKYAYTYGFPFEYITIYIEEGEKFLIINLWSQEITGASVSFGIFGNFIIFYFVIFLINRYLMK</sequence>
<feature type="transmembrane region" description="Helical" evidence="1">
    <location>
        <begin position="139"/>
        <end position="162"/>
    </location>
</feature>
<protein>
    <submittedName>
        <fullName evidence="2">Uncharacterized protein</fullName>
    </submittedName>
</protein>
<organism evidence="2 3">
    <name type="scientific">Gracilibacillus kekensis</name>
    <dbReference type="NCBI Taxonomy" id="1027249"/>
    <lineage>
        <taxon>Bacteria</taxon>
        <taxon>Bacillati</taxon>
        <taxon>Bacillota</taxon>
        <taxon>Bacilli</taxon>
        <taxon>Bacillales</taxon>
        <taxon>Bacillaceae</taxon>
        <taxon>Gracilibacillus</taxon>
    </lineage>
</organism>